<dbReference type="STRING" id="633194.SAMN05421759_11842"/>
<reference evidence="2" key="1">
    <citation type="submission" date="2017-01" db="EMBL/GenBank/DDBJ databases">
        <authorList>
            <person name="Varghese N."/>
            <person name="Submissions S."/>
        </authorList>
    </citation>
    <scope>NUCLEOTIDE SEQUENCE [LARGE SCALE GENOMIC DNA]</scope>
    <source>
        <strain evidence="2">DSM 29430</strain>
    </source>
</reference>
<sequence>MPDVAIFDKRRAAGLAAQPWHGVSAAGRAAMPGAEPGPRSLAR</sequence>
<keyword evidence="2" id="KW-1185">Reference proteome</keyword>
<accession>A0A1N7PPL2</accession>
<protein>
    <submittedName>
        <fullName evidence="1">Uncharacterized protein</fullName>
    </submittedName>
</protein>
<organism evidence="1 2">
    <name type="scientific">Roseivivax lentus</name>
    <dbReference type="NCBI Taxonomy" id="633194"/>
    <lineage>
        <taxon>Bacteria</taxon>
        <taxon>Pseudomonadati</taxon>
        <taxon>Pseudomonadota</taxon>
        <taxon>Alphaproteobacteria</taxon>
        <taxon>Rhodobacterales</taxon>
        <taxon>Roseobacteraceae</taxon>
        <taxon>Roseivivax</taxon>
    </lineage>
</organism>
<dbReference type="AlphaFoldDB" id="A0A1N7PPL2"/>
<dbReference type="EMBL" id="FTOQ01000018">
    <property type="protein sequence ID" value="SIT12536.1"/>
    <property type="molecule type" value="Genomic_DNA"/>
</dbReference>
<evidence type="ECO:0000313" key="1">
    <source>
        <dbReference type="EMBL" id="SIT12536.1"/>
    </source>
</evidence>
<gene>
    <name evidence="1" type="ORF">SAMN05421759_11842</name>
</gene>
<name>A0A1N7PPL2_9RHOB</name>
<proteinExistence type="predicted"/>
<evidence type="ECO:0000313" key="2">
    <source>
        <dbReference type="Proteomes" id="UP000186684"/>
    </source>
</evidence>
<dbReference type="Proteomes" id="UP000186684">
    <property type="component" value="Unassembled WGS sequence"/>
</dbReference>